<proteinExistence type="predicted"/>
<name>A0A8S5RQ55_9VIRU</name>
<reference evidence="1" key="1">
    <citation type="journal article" date="2021" name="Proc. Natl. Acad. Sci. U.S.A.">
        <title>A Catalog of Tens of Thousands of Viruses from Human Metagenomes Reveals Hidden Associations with Chronic Diseases.</title>
        <authorList>
            <person name="Tisza M.J."/>
            <person name="Buck C.B."/>
        </authorList>
    </citation>
    <scope>NUCLEOTIDE SEQUENCE</scope>
    <source>
        <strain evidence="1">Ctrcb4</strain>
    </source>
</reference>
<protein>
    <submittedName>
        <fullName evidence="1">Uncharacterized protein</fullName>
    </submittedName>
</protein>
<organism evidence="1">
    <name type="scientific">virus sp. ctrcb4</name>
    <dbReference type="NCBI Taxonomy" id="2825824"/>
    <lineage>
        <taxon>Viruses</taxon>
    </lineage>
</organism>
<sequence>MNSASNSSSKNIQTLSKIFSVAEAHIRRKELSYKPRISKVVKALYEYNHRNRLIGGEVKFFDNLFVKDTNGNIDKSFRLKNPSDSSLAKEESDFIKMFLEIVNDFRFDGNQSKIAKAIEDGSYYEVPVSMGSTSTQIHNKGYKQAFTSKYNEALNFLKLLPEQEQQFRESKGEPKVYNKYRLNGLSRSDLIENYGIDGLETQLEDLLLNVIHTYTMEEVMNEYLPRLQGIKIALQYQTGMFGVVTDHVLEYIDKFIDANVYSKPIMAKELQGAYKMLSVVKSITTATALGLNLRSGIREMMQGM</sequence>
<evidence type="ECO:0000313" key="1">
    <source>
        <dbReference type="EMBL" id="DAE33213.1"/>
    </source>
</evidence>
<accession>A0A8S5RQ55</accession>
<dbReference type="EMBL" id="BK059132">
    <property type="protein sequence ID" value="DAE33213.1"/>
    <property type="molecule type" value="Genomic_DNA"/>
</dbReference>